<protein>
    <recommendedName>
        <fullName evidence="6">Putative mRNA interferase YoeB</fullName>
    </recommendedName>
</protein>
<evidence type="ECO:0000256" key="5">
    <source>
        <dbReference type="ARBA" id="ARBA00022801"/>
    </source>
</evidence>
<dbReference type="GO" id="GO:0006401">
    <property type="term" value="P:RNA catabolic process"/>
    <property type="evidence" value="ECO:0007669"/>
    <property type="project" value="InterPro"/>
</dbReference>
<name>A0AB39V0S9_9FUSO</name>
<evidence type="ECO:0000256" key="3">
    <source>
        <dbReference type="ARBA" id="ARBA00022722"/>
    </source>
</evidence>
<dbReference type="InterPro" id="IPR035093">
    <property type="entry name" value="RelE/ParE_toxin_dom_sf"/>
</dbReference>
<reference evidence="7" key="1">
    <citation type="submission" date="2024-07" db="EMBL/GenBank/DDBJ databases">
        <authorList>
            <person name="Li X.-J."/>
            <person name="Wang X."/>
        </authorList>
    </citation>
    <scope>NUCLEOTIDE SEQUENCE</scope>
    <source>
        <strain evidence="7">HSP-536</strain>
    </source>
</reference>
<sequence>MNINWNSEAWKEYVDWQSKDKKIVKKINEIIKDIQRNGNEGIGKAEPLKHELSGYWSRRITDKHRFIYKLTENEIIIIACANHYSK</sequence>
<evidence type="ECO:0000256" key="1">
    <source>
        <dbReference type="ARBA" id="ARBA00008172"/>
    </source>
</evidence>
<accession>A0AB39V0S9</accession>
<dbReference type="SUPFAM" id="SSF143011">
    <property type="entry name" value="RelE-like"/>
    <property type="match status" value="1"/>
</dbReference>
<dbReference type="Gene3D" id="3.30.2310.20">
    <property type="entry name" value="RelE-like"/>
    <property type="match status" value="1"/>
</dbReference>
<keyword evidence="4" id="KW-0255">Endonuclease</keyword>
<dbReference type="NCBIfam" id="TIGR02116">
    <property type="entry name" value="toxin_Txe_YoeB"/>
    <property type="match status" value="1"/>
</dbReference>
<dbReference type="GO" id="GO:0004519">
    <property type="term" value="F:endonuclease activity"/>
    <property type="evidence" value="ECO:0007669"/>
    <property type="project" value="UniProtKB-KW"/>
</dbReference>
<keyword evidence="3" id="KW-0540">Nuclease</keyword>
<dbReference type="AlphaFoldDB" id="A0AB39V0S9"/>
<evidence type="ECO:0000256" key="2">
    <source>
        <dbReference type="ARBA" id="ARBA00022649"/>
    </source>
</evidence>
<gene>
    <name evidence="7" type="ORF">AB8B28_06110</name>
</gene>
<organism evidence="7">
    <name type="scientific">Leptotrichia alba</name>
    <dbReference type="NCBI Taxonomy" id="3239304"/>
    <lineage>
        <taxon>Bacteria</taxon>
        <taxon>Fusobacteriati</taxon>
        <taxon>Fusobacteriota</taxon>
        <taxon>Fusobacteriia</taxon>
        <taxon>Fusobacteriales</taxon>
        <taxon>Leptotrichiaceae</taxon>
        <taxon>Leptotrichia</taxon>
    </lineage>
</organism>
<evidence type="ECO:0000313" key="7">
    <source>
        <dbReference type="EMBL" id="XDU61237.1"/>
    </source>
</evidence>
<evidence type="ECO:0000256" key="4">
    <source>
        <dbReference type="ARBA" id="ARBA00022759"/>
    </source>
</evidence>
<dbReference type="Pfam" id="PF06769">
    <property type="entry name" value="YoeB_toxin"/>
    <property type="match status" value="1"/>
</dbReference>
<dbReference type="InterPro" id="IPR009614">
    <property type="entry name" value="YoeB_toxin"/>
</dbReference>
<dbReference type="KEGG" id="lala:AB8B28_06110"/>
<keyword evidence="2" id="KW-1277">Toxin-antitoxin system</keyword>
<proteinExistence type="inferred from homology"/>
<dbReference type="PANTHER" id="PTHR38039">
    <property type="entry name" value="TOXIN YOEB"/>
    <property type="match status" value="1"/>
</dbReference>
<comment type="similarity">
    <text evidence="1">Belongs to the YoeB family.</text>
</comment>
<keyword evidence="5" id="KW-0378">Hydrolase</keyword>
<dbReference type="PANTHER" id="PTHR38039:SF1">
    <property type="entry name" value="TOXIN YOEB"/>
    <property type="match status" value="1"/>
</dbReference>
<dbReference type="EMBL" id="CP165647">
    <property type="protein sequence ID" value="XDU61237.1"/>
    <property type="molecule type" value="Genomic_DNA"/>
</dbReference>
<dbReference type="GO" id="GO:0016787">
    <property type="term" value="F:hydrolase activity"/>
    <property type="evidence" value="ECO:0007669"/>
    <property type="project" value="UniProtKB-KW"/>
</dbReference>
<evidence type="ECO:0000256" key="6">
    <source>
        <dbReference type="ARBA" id="ARBA00030388"/>
    </source>
</evidence>
<dbReference type="RefSeq" id="WP_369714693.1">
    <property type="nucleotide sequence ID" value="NZ_CP165647.1"/>
</dbReference>